<keyword evidence="4" id="KW-0206">Cytoskeleton</keyword>
<keyword evidence="2" id="KW-0963">Cytoplasm</keyword>
<comment type="subcellular location">
    <subcellularLocation>
        <location evidence="1">Cytoplasm</location>
        <location evidence="1">Cytoskeleton</location>
        <location evidence="1">Cilium axoneme</location>
    </subcellularLocation>
</comment>
<evidence type="ECO:0000256" key="4">
    <source>
        <dbReference type="ARBA" id="ARBA00023212"/>
    </source>
</evidence>
<dbReference type="PANTHER" id="PTHR13159">
    <property type="entry name" value="RADIAL SPOKEHEAD-RELATED"/>
    <property type="match status" value="1"/>
</dbReference>
<keyword evidence="8" id="KW-1185">Reference proteome</keyword>
<dbReference type="GO" id="GO:0005930">
    <property type="term" value="C:axoneme"/>
    <property type="evidence" value="ECO:0007669"/>
    <property type="project" value="UniProtKB-SubCell"/>
</dbReference>
<gene>
    <name evidence="7" type="ORF">ACJMK2_039474</name>
</gene>
<feature type="compositionally biased region" description="Acidic residues" evidence="6">
    <location>
        <begin position="546"/>
        <end position="562"/>
    </location>
</feature>
<dbReference type="Pfam" id="PF04712">
    <property type="entry name" value="Radial_spoke"/>
    <property type="match status" value="1"/>
</dbReference>
<organism evidence="7 8">
    <name type="scientific">Sinanodonta woodiana</name>
    <name type="common">Chinese pond mussel</name>
    <name type="synonym">Anodonta woodiana</name>
    <dbReference type="NCBI Taxonomy" id="1069815"/>
    <lineage>
        <taxon>Eukaryota</taxon>
        <taxon>Metazoa</taxon>
        <taxon>Spiralia</taxon>
        <taxon>Lophotrochozoa</taxon>
        <taxon>Mollusca</taxon>
        <taxon>Bivalvia</taxon>
        <taxon>Autobranchia</taxon>
        <taxon>Heteroconchia</taxon>
        <taxon>Palaeoheterodonta</taxon>
        <taxon>Unionida</taxon>
        <taxon>Unionoidea</taxon>
        <taxon>Unionidae</taxon>
        <taxon>Unioninae</taxon>
        <taxon>Sinanodonta</taxon>
    </lineage>
</organism>
<evidence type="ECO:0000256" key="2">
    <source>
        <dbReference type="ARBA" id="ARBA00022490"/>
    </source>
</evidence>
<evidence type="ECO:0000256" key="5">
    <source>
        <dbReference type="ARBA" id="ARBA00023273"/>
    </source>
</evidence>
<proteinExistence type="predicted"/>
<name>A0ABD3WFE0_SINWO</name>
<dbReference type="InterPro" id="IPR006802">
    <property type="entry name" value="Radial_spoke"/>
</dbReference>
<evidence type="ECO:0000313" key="8">
    <source>
        <dbReference type="Proteomes" id="UP001634394"/>
    </source>
</evidence>
<dbReference type="PANTHER" id="PTHR13159:SF0">
    <property type="entry name" value="RADIAL SPOKE HEAD 6 HOMOLOG A"/>
    <property type="match status" value="1"/>
</dbReference>
<dbReference type="Proteomes" id="UP001634394">
    <property type="component" value="Unassembled WGS sequence"/>
</dbReference>
<evidence type="ECO:0000256" key="1">
    <source>
        <dbReference type="ARBA" id="ARBA00004430"/>
    </source>
</evidence>
<feature type="region of interest" description="Disordered" evidence="6">
    <location>
        <begin position="517"/>
        <end position="562"/>
    </location>
</feature>
<keyword evidence="5" id="KW-0966">Cell projection</keyword>
<reference evidence="7 8" key="1">
    <citation type="submission" date="2024-11" db="EMBL/GenBank/DDBJ databases">
        <title>Chromosome-level genome assembly of the freshwater bivalve Anodonta woodiana.</title>
        <authorList>
            <person name="Chen X."/>
        </authorList>
    </citation>
    <scope>NUCLEOTIDE SEQUENCE [LARGE SCALE GENOMIC DNA]</scope>
    <source>
        <strain evidence="7">MN2024</strain>
        <tissue evidence="7">Gills</tissue>
    </source>
</reference>
<feature type="compositionally biased region" description="Acidic residues" evidence="6">
    <location>
        <begin position="409"/>
        <end position="430"/>
    </location>
</feature>
<dbReference type="AlphaFoldDB" id="A0ABD3WFE0"/>
<evidence type="ECO:0000313" key="7">
    <source>
        <dbReference type="EMBL" id="KAL3871478.1"/>
    </source>
</evidence>
<feature type="compositionally biased region" description="Acidic residues" evidence="6">
    <location>
        <begin position="524"/>
        <end position="535"/>
    </location>
</feature>
<dbReference type="EMBL" id="JBJQND010000007">
    <property type="protein sequence ID" value="KAL3871478.1"/>
    <property type="molecule type" value="Genomic_DNA"/>
</dbReference>
<sequence>MMNQKQSVPGRRNHPTREERICAEHALHENDSTPSPSSLTPLERDGLNAKMYLLTHIDPDKPCLYDHLSKLLATILDTKPEGPIRLEDLTIQLKRECLRTSTDQLRTRHEKSASEVVSQAQWNLLKTSVSNTMQELAVEDRDNENGVKFGNFPNILRQAFLLEQAGVGLSREETVRVTLSMKSLMGKWPIQNIRFWGKVLGTRGNYFIAEADFKDGEYESDVSDTDENLSAFKDDESVDEKESTYLKPIYKPPVKIPCEPAGTGLNRKVYFVCSEPGMPWTKLPHVTPAQIQTARKIKKFFTGNLDSLLVTHPPFPGTERNLLRAQIARITASTQISPIGYFRFDDEEEGEESGEESPENRFTCVPDAEYEGISNKDLTDPTLQAWVHHMPAILPQGRITWFNPAQKEENEEDMEEGEEEEEREEPDEPQPEAGPPLLTPVSQDENVGESPPWIPRLSSRFVPEYGICVMHSNVWPGAVAFAAEKGKYFENIYIGWGHKNLGSDFEPALPDLPMVEFPSGPEITEADDPTPEEEAAIQSALKDKELEAEEEDEGLDEVDDED</sequence>
<accession>A0ABD3WFE0</accession>
<feature type="region of interest" description="Disordered" evidence="6">
    <location>
        <begin position="407"/>
        <end position="451"/>
    </location>
</feature>
<protein>
    <submittedName>
        <fullName evidence="7">Uncharacterized protein</fullName>
    </submittedName>
</protein>
<keyword evidence="3" id="KW-0969">Cilium</keyword>
<comment type="caution">
    <text evidence="7">The sequence shown here is derived from an EMBL/GenBank/DDBJ whole genome shotgun (WGS) entry which is preliminary data.</text>
</comment>
<evidence type="ECO:0000256" key="3">
    <source>
        <dbReference type="ARBA" id="ARBA00023069"/>
    </source>
</evidence>
<evidence type="ECO:0000256" key="6">
    <source>
        <dbReference type="SAM" id="MobiDB-lite"/>
    </source>
</evidence>